<dbReference type="EMBL" id="AMQN01031363">
    <property type="status" value="NOT_ANNOTATED_CDS"/>
    <property type="molecule type" value="Genomic_DNA"/>
</dbReference>
<evidence type="ECO:0000313" key="3">
    <source>
        <dbReference type="EnsemblMetazoa" id="CapteP206339"/>
    </source>
</evidence>
<dbReference type="EMBL" id="AMQN01031362">
    <property type="status" value="NOT_ANNOTATED_CDS"/>
    <property type="molecule type" value="Genomic_DNA"/>
</dbReference>
<reference evidence="4" key="1">
    <citation type="submission" date="2012-12" db="EMBL/GenBank/DDBJ databases">
        <authorList>
            <person name="Hellsten U."/>
            <person name="Grimwood J."/>
            <person name="Chapman J.A."/>
            <person name="Shapiro H."/>
            <person name="Aerts A."/>
            <person name="Otillar R.P."/>
            <person name="Terry A.Y."/>
            <person name="Boore J.L."/>
            <person name="Simakov O."/>
            <person name="Marletaz F."/>
            <person name="Cho S.-J."/>
            <person name="Edsinger-Gonzales E."/>
            <person name="Havlak P."/>
            <person name="Kuo D.-H."/>
            <person name="Larsson T."/>
            <person name="Lv J."/>
            <person name="Arendt D."/>
            <person name="Savage R."/>
            <person name="Osoegawa K."/>
            <person name="de Jong P."/>
            <person name="Lindberg D.R."/>
            <person name="Seaver E.C."/>
            <person name="Weisblat D.A."/>
            <person name="Putnam N.H."/>
            <person name="Grigoriev I.V."/>
            <person name="Rokhsar D.S."/>
        </authorList>
    </citation>
    <scope>NUCLEOTIDE SEQUENCE</scope>
    <source>
        <strain evidence="4">I ESC-2004</strain>
    </source>
</reference>
<evidence type="ECO:0000313" key="2">
    <source>
        <dbReference type="EMBL" id="ELT91147.1"/>
    </source>
</evidence>
<reference evidence="2 4" key="2">
    <citation type="journal article" date="2013" name="Nature">
        <title>Insights into bilaterian evolution from three spiralian genomes.</title>
        <authorList>
            <person name="Simakov O."/>
            <person name="Marletaz F."/>
            <person name="Cho S.J."/>
            <person name="Edsinger-Gonzales E."/>
            <person name="Havlak P."/>
            <person name="Hellsten U."/>
            <person name="Kuo D.H."/>
            <person name="Larsson T."/>
            <person name="Lv J."/>
            <person name="Arendt D."/>
            <person name="Savage R."/>
            <person name="Osoegawa K."/>
            <person name="de Jong P."/>
            <person name="Grimwood J."/>
            <person name="Chapman J.A."/>
            <person name="Shapiro H."/>
            <person name="Aerts A."/>
            <person name="Otillar R.P."/>
            <person name="Terry A.Y."/>
            <person name="Boore J.L."/>
            <person name="Grigoriev I.V."/>
            <person name="Lindberg D.R."/>
            <person name="Seaver E.C."/>
            <person name="Weisblat D.A."/>
            <person name="Putnam N.H."/>
            <person name="Rokhsar D.S."/>
        </authorList>
    </citation>
    <scope>NUCLEOTIDE SEQUENCE</scope>
    <source>
        <strain evidence="2 4">I ESC-2004</strain>
    </source>
</reference>
<reference evidence="3" key="3">
    <citation type="submission" date="2015-06" db="UniProtKB">
        <authorList>
            <consortium name="EnsemblMetazoa"/>
        </authorList>
    </citation>
    <scope>IDENTIFICATION</scope>
</reference>
<dbReference type="Proteomes" id="UP000014760">
    <property type="component" value="Unassembled WGS sequence"/>
</dbReference>
<keyword evidence="1" id="KW-0175">Coiled coil</keyword>
<dbReference type="EnsemblMetazoa" id="CapteT206339">
    <property type="protein sequence ID" value="CapteP206339"/>
    <property type="gene ID" value="CapteG206339"/>
</dbReference>
<organism evidence="2">
    <name type="scientific">Capitella teleta</name>
    <name type="common">Polychaete worm</name>
    <dbReference type="NCBI Taxonomy" id="283909"/>
    <lineage>
        <taxon>Eukaryota</taxon>
        <taxon>Metazoa</taxon>
        <taxon>Spiralia</taxon>
        <taxon>Lophotrochozoa</taxon>
        <taxon>Annelida</taxon>
        <taxon>Polychaeta</taxon>
        <taxon>Sedentaria</taxon>
        <taxon>Scolecida</taxon>
        <taxon>Capitellidae</taxon>
        <taxon>Capitella</taxon>
    </lineage>
</organism>
<evidence type="ECO:0000313" key="4">
    <source>
        <dbReference type="Proteomes" id="UP000014760"/>
    </source>
</evidence>
<dbReference type="EMBL" id="KB310620">
    <property type="protein sequence ID" value="ELT91147.1"/>
    <property type="molecule type" value="Genomic_DNA"/>
</dbReference>
<dbReference type="HOGENOM" id="CLU_2028863_0_0_1"/>
<keyword evidence="4" id="KW-1185">Reference proteome</keyword>
<proteinExistence type="predicted"/>
<name>R7TCA0_CAPTE</name>
<feature type="coiled-coil region" evidence="1">
    <location>
        <begin position="77"/>
        <end position="104"/>
    </location>
</feature>
<dbReference type="AlphaFoldDB" id="R7TCA0"/>
<gene>
    <name evidence="2" type="ORF">CAPTEDRAFT_206339</name>
</gene>
<accession>R7TCA0</accession>
<sequence>METEGLTTVIVQLARRVNVKSASQNPKCIDTIKATKDKKRRGAENLSTFMDDVMPTPQCKENIEAAVAHPLQMLAEKKALTKENKTLKRKLEATDNECQENETQEQTEQVLKTCFELEVVSCYCAGIHKGDIQHGIRSCVR</sequence>
<protein>
    <submittedName>
        <fullName evidence="2 3">Uncharacterized protein</fullName>
    </submittedName>
</protein>
<evidence type="ECO:0000256" key="1">
    <source>
        <dbReference type="SAM" id="Coils"/>
    </source>
</evidence>